<dbReference type="AlphaFoldDB" id="A0A9X1M5B5"/>
<name>A0A9X1M5B5_9MICC</name>
<evidence type="ECO:0000313" key="2">
    <source>
        <dbReference type="EMBL" id="UON91031.1"/>
    </source>
</evidence>
<dbReference type="RefSeq" id="WP_227927641.1">
    <property type="nucleotide sequence ID" value="NZ_CP094984.1"/>
</dbReference>
<dbReference type="InterPro" id="IPR043519">
    <property type="entry name" value="NT_sf"/>
</dbReference>
<dbReference type="EMBL" id="JAJFZT010000001">
    <property type="protein sequence ID" value="MCC3271175.1"/>
    <property type="molecule type" value="Genomic_DNA"/>
</dbReference>
<organism evidence="1 4">
    <name type="scientific">Arthrobacter zhangbolii</name>
    <dbReference type="NCBI Taxonomy" id="2886936"/>
    <lineage>
        <taxon>Bacteria</taxon>
        <taxon>Bacillati</taxon>
        <taxon>Actinomycetota</taxon>
        <taxon>Actinomycetes</taxon>
        <taxon>Micrococcales</taxon>
        <taxon>Micrococcaceae</taxon>
        <taxon>Arthrobacter</taxon>
    </lineage>
</organism>
<dbReference type="Proteomes" id="UP001155145">
    <property type="component" value="Unassembled WGS sequence"/>
</dbReference>
<reference evidence="1" key="1">
    <citation type="submission" date="2021-10" db="EMBL/GenBank/DDBJ databases">
        <title>Novel species in genus Arthrobacter.</title>
        <authorList>
            <person name="Liu Y."/>
        </authorList>
    </citation>
    <scope>NUCLEOTIDE SEQUENCE</scope>
    <source>
        <strain evidence="1">Zg-Y462</strain>
        <strain evidence="3">zg-Y462</strain>
    </source>
</reference>
<dbReference type="EMBL" id="CP094984">
    <property type="protein sequence ID" value="UON91031.1"/>
    <property type="molecule type" value="Genomic_DNA"/>
</dbReference>
<evidence type="ECO:0000313" key="3">
    <source>
        <dbReference type="Proteomes" id="UP000829758"/>
    </source>
</evidence>
<dbReference type="PANTHER" id="PTHR34822">
    <property type="entry name" value="GRPB DOMAIN PROTEIN (AFU_ORTHOLOGUE AFUA_1G01530)"/>
    <property type="match status" value="1"/>
</dbReference>
<evidence type="ECO:0000313" key="1">
    <source>
        <dbReference type="EMBL" id="MCC3271175.1"/>
    </source>
</evidence>
<dbReference type="Proteomes" id="UP000829758">
    <property type="component" value="Chromosome"/>
</dbReference>
<dbReference type="PANTHER" id="PTHR34822:SF1">
    <property type="entry name" value="GRPB FAMILY PROTEIN"/>
    <property type="match status" value="1"/>
</dbReference>
<dbReference type="SUPFAM" id="SSF81301">
    <property type="entry name" value="Nucleotidyltransferase"/>
    <property type="match status" value="1"/>
</dbReference>
<protein>
    <submittedName>
        <fullName evidence="1">GrpB family protein</fullName>
    </submittedName>
</protein>
<evidence type="ECO:0000313" key="4">
    <source>
        <dbReference type="Proteomes" id="UP001155145"/>
    </source>
</evidence>
<dbReference type="Pfam" id="PF04229">
    <property type="entry name" value="GrpB"/>
    <property type="match status" value="1"/>
</dbReference>
<gene>
    <name evidence="1" type="ORF">LJ755_00305</name>
    <name evidence="2" type="ORF">MUK71_10380</name>
</gene>
<sequence length="172" mass="18836">MSEQQPVVLVPSRYADWAAMAAGMARRIHRLAPASQVEHIGSTAVPDLAAKDVVDLLVGVGKDRIPAVAAELAAAGFDLEGTLPGHCWLSYPVRAERRYVLHVVEFGGRPWQRRLAFRNLLRSDPQARERYLAAKRDAADGSSGWDAYTQAKTPVVSELLAGMTDEQPTARY</sequence>
<accession>A0A9X1M5B5</accession>
<proteinExistence type="predicted"/>
<dbReference type="InterPro" id="IPR007344">
    <property type="entry name" value="GrpB/CoaE"/>
</dbReference>
<dbReference type="Gene3D" id="3.30.460.10">
    <property type="entry name" value="Beta Polymerase, domain 2"/>
    <property type="match status" value="1"/>
</dbReference>
<keyword evidence="3" id="KW-1185">Reference proteome</keyword>